<dbReference type="AlphaFoldDB" id="A0A0G1ZAY0"/>
<sequence>MELALRDEILVVVDYEGHLHATELKLRVERFRRSRKDFRILDKDDLSKILFSMVEQDFLLEPWVVLQKNKNLFIRVGELHGEDPLGREPLNLFYRLTPHGWKEQRTVLNSLVQARPKKFLKKGKGQS</sequence>
<evidence type="ECO:0000313" key="1">
    <source>
        <dbReference type="EMBL" id="KKW24887.1"/>
    </source>
</evidence>
<proteinExistence type="predicted"/>
<protein>
    <submittedName>
        <fullName evidence="1">Uncharacterized protein</fullName>
    </submittedName>
</protein>
<dbReference type="STRING" id="1618671.UY67_C0002G0036"/>
<dbReference type="EMBL" id="LCQW01000002">
    <property type="protein sequence ID" value="KKW24887.1"/>
    <property type="molecule type" value="Genomic_DNA"/>
</dbReference>
<evidence type="ECO:0000313" key="2">
    <source>
        <dbReference type="Proteomes" id="UP000034273"/>
    </source>
</evidence>
<dbReference type="Proteomes" id="UP000034273">
    <property type="component" value="Unassembled WGS sequence"/>
</dbReference>
<accession>A0A0G1ZAY0</accession>
<comment type="caution">
    <text evidence="1">The sequence shown here is derived from an EMBL/GenBank/DDBJ whole genome shotgun (WGS) entry which is preliminary data.</text>
</comment>
<gene>
    <name evidence="1" type="ORF">UY67_C0002G0036</name>
</gene>
<organism evidence="1 2">
    <name type="scientific">Candidatus Kaiserbacteria bacterium GW2011_GWA2_52_12</name>
    <dbReference type="NCBI Taxonomy" id="1618671"/>
    <lineage>
        <taxon>Bacteria</taxon>
        <taxon>Candidatus Kaiseribacteriota</taxon>
    </lineage>
</organism>
<name>A0A0G1ZAY0_9BACT</name>
<reference evidence="1 2" key="1">
    <citation type="journal article" date="2015" name="Nature">
        <title>rRNA introns, odd ribosomes, and small enigmatic genomes across a large radiation of phyla.</title>
        <authorList>
            <person name="Brown C.T."/>
            <person name="Hug L.A."/>
            <person name="Thomas B.C."/>
            <person name="Sharon I."/>
            <person name="Castelle C.J."/>
            <person name="Singh A."/>
            <person name="Wilkins M.J."/>
            <person name="Williams K.H."/>
            <person name="Banfield J.F."/>
        </authorList>
    </citation>
    <scope>NUCLEOTIDE SEQUENCE [LARGE SCALE GENOMIC DNA]</scope>
</reference>